<sequence>MLWRWKQRIGIRMVALGVCLVGLSITGPAVAEEGEIHKLDDVVVSEKSSPSEIVHTPEKTTINVDTYETVGAVQNIGDVLKDQPIMDFRGASDLVPGDIIDGEDSFWMRGFGSNRFVTAIDGSNIHKAGGRQSYHVVDYSLLPTFLIEEVEILPGPHSALYPAQSIGGVINLVTRTPERYDTIKPQVHVSTGYKSYNTQNHSITARGGIGDFVYDAGYQRYSTDGYLRHSEADIDSTFGRIGYLLPSTGYIALTVNHSQGDREIPVNNDAALGDDDGGYPTVSESSYFEWQSPEYDGTATAFRLNYLQPSPLGEWDLNAYYSEEEWKRTTLRKDASGIIYDGGWESTWYTRGVKLQDTIRFSDAHETVIGAEVQQFLDSFDTKQGSPAAFDEKKRVETRSGFAQHRWRIIPRLTLTAGLRYEHADTWTNNLSSSTGAFLITGQPRWIEKSFDD</sequence>
<keyword evidence="5 12" id="KW-0732">Signal</keyword>
<keyword evidence="7 10" id="KW-0472">Membrane</keyword>
<keyword evidence="6 11" id="KW-0798">TonB box</keyword>
<evidence type="ECO:0000256" key="5">
    <source>
        <dbReference type="ARBA" id="ARBA00022729"/>
    </source>
</evidence>
<evidence type="ECO:0000256" key="3">
    <source>
        <dbReference type="ARBA" id="ARBA00022452"/>
    </source>
</evidence>
<comment type="subcellular location">
    <subcellularLocation>
        <location evidence="1 10">Cell outer membrane</location>
        <topology evidence="1 10">Multi-pass membrane protein</topology>
    </subcellularLocation>
</comment>
<dbReference type="RefSeq" id="WP_155322424.1">
    <property type="nucleotide sequence ID" value="NZ_AP021876.1"/>
</dbReference>
<dbReference type="InterPro" id="IPR000531">
    <property type="entry name" value="Beta-barrel_TonB"/>
</dbReference>
<dbReference type="EMBL" id="AP021876">
    <property type="protein sequence ID" value="BBO81827.1"/>
    <property type="molecule type" value="Genomic_DNA"/>
</dbReference>
<accession>A0A5K7ZNG3</accession>
<dbReference type="PROSITE" id="PS52016">
    <property type="entry name" value="TONB_DEPENDENT_REC_3"/>
    <property type="match status" value="1"/>
</dbReference>
<evidence type="ECO:0000256" key="8">
    <source>
        <dbReference type="ARBA" id="ARBA00023170"/>
    </source>
</evidence>
<dbReference type="InterPro" id="IPR039426">
    <property type="entry name" value="TonB-dep_rcpt-like"/>
</dbReference>
<feature type="chain" id="PRO_5024334773" description="TonB-dependent receptor plug domain-containing protein" evidence="12">
    <location>
        <begin position="32"/>
        <end position="453"/>
    </location>
</feature>
<evidence type="ECO:0000313" key="15">
    <source>
        <dbReference type="EMBL" id="BBO81827.1"/>
    </source>
</evidence>
<protein>
    <recommendedName>
        <fullName evidence="17">TonB-dependent receptor plug domain-containing protein</fullName>
    </recommendedName>
</protein>
<evidence type="ECO:0000256" key="10">
    <source>
        <dbReference type="PROSITE-ProRule" id="PRU01360"/>
    </source>
</evidence>
<dbReference type="InterPro" id="IPR036942">
    <property type="entry name" value="Beta-barrel_TonB_sf"/>
</dbReference>
<proteinExistence type="inferred from homology"/>
<dbReference type="Gene3D" id="2.40.170.20">
    <property type="entry name" value="TonB-dependent receptor, beta-barrel domain"/>
    <property type="match status" value="1"/>
</dbReference>
<evidence type="ECO:0000256" key="12">
    <source>
        <dbReference type="SAM" id="SignalP"/>
    </source>
</evidence>
<dbReference type="Pfam" id="PF07715">
    <property type="entry name" value="Plug"/>
    <property type="match status" value="1"/>
</dbReference>
<evidence type="ECO:0000256" key="6">
    <source>
        <dbReference type="ARBA" id="ARBA00023077"/>
    </source>
</evidence>
<evidence type="ECO:0000256" key="11">
    <source>
        <dbReference type="RuleBase" id="RU003357"/>
    </source>
</evidence>
<dbReference type="Pfam" id="PF00593">
    <property type="entry name" value="TonB_dep_Rec_b-barrel"/>
    <property type="match status" value="1"/>
</dbReference>
<feature type="signal peptide" evidence="12">
    <location>
        <begin position="1"/>
        <end position="31"/>
    </location>
</feature>
<dbReference type="GO" id="GO:0015344">
    <property type="term" value="F:siderophore uptake transmembrane transporter activity"/>
    <property type="evidence" value="ECO:0007669"/>
    <property type="project" value="TreeGrafter"/>
</dbReference>
<dbReference type="InterPro" id="IPR012910">
    <property type="entry name" value="Plug_dom"/>
</dbReference>
<dbReference type="AlphaFoldDB" id="A0A5K7ZNG3"/>
<feature type="domain" description="TonB-dependent receptor-like beta-barrel" evidence="13">
    <location>
        <begin position="272"/>
        <end position="435"/>
    </location>
</feature>
<evidence type="ECO:0000256" key="7">
    <source>
        <dbReference type="ARBA" id="ARBA00023136"/>
    </source>
</evidence>
<dbReference type="PANTHER" id="PTHR30069:SF29">
    <property type="entry name" value="HEMOGLOBIN AND HEMOGLOBIN-HAPTOGLOBIN-BINDING PROTEIN 1-RELATED"/>
    <property type="match status" value="1"/>
</dbReference>
<dbReference type="GO" id="GO:0044718">
    <property type="term" value="P:siderophore transmembrane transport"/>
    <property type="evidence" value="ECO:0007669"/>
    <property type="project" value="TreeGrafter"/>
</dbReference>
<evidence type="ECO:0000256" key="1">
    <source>
        <dbReference type="ARBA" id="ARBA00004571"/>
    </source>
</evidence>
<keyword evidence="3 10" id="KW-1134">Transmembrane beta strand</keyword>
<dbReference type="SUPFAM" id="SSF56935">
    <property type="entry name" value="Porins"/>
    <property type="match status" value="1"/>
</dbReference>
<name>A0A5K7ZNG3_9BACT</name>
<organism evidence="15 16">
    <name type="scientific">Desulfosarcina ovata subsp. sediminis</name>
    <dbReference type="NCBI Taxonomy" id="885957"/>
    <lineage>
        <taxon>Bacteria</taxon>
        <taxon>Pseudomonadati</taxon>
        <taxon>Thermodesulfobacteriota</taxon>
        <taxon>Desulfobacteria</taxon>
        <taxon>Desulfobacterales</taxon>
        <taxon>Desulfosarcinaceae</taxon>
        <taxon>Desulfosarcina</taxon>
    </lineage>
</organism>
<evidence type="ECO:0000259" key="13">
    <source>
        <dbReference type="Pfam" id="PF00593"/>
    </source>
</evidence>
<evidence type="ECO:0000256" key="9">
    <source>
        <dbReference type="ARBA" id="ARBA00023237"/>
    </source>
</evidence>
<gene>
    <name evidence="15" type="ORF">DSCO28_23930</name>
</gene>
<dbReference type="InterPro" id="IPR037066">
    <property type="entry name" value="Plug_dom_sf"/>
</dbReference>
<keyword evidence="4 10" id="KW-0812">Transmembrane</keyword>
<keyword evidence="8" id="KW-0675">Receptor</keyword>
<feature type="domain" description="TonB-dependent receptor plug" evidence="14">
    <location>
        <begin position="61"/>
        <end position="169"/>
    </location>
</feature>
<keyword evidence="2 10" id="KW-0813">Transport</keyword>
<reference evidence="15 16" key="1">
    <citation type="submission" date="2019-11" db="EMBL/GenBank/DDBJ databases">
        <title>Comparative genomics of hydrocarbon-degrading Desulfosarcina strains.</title>
        <authorList>
            <person name="Watanabe M."/>
            <person name="Kojima H."/>
            <person name="Fukui M."/>
        </authorList>
    </citation>
    <scope>NUCLEOTIDE SEQUENCE [LARGE SCALE GENOMIC DNA]</scope>
    <source>
        <strain evidence="15 16">28bB2T</strain>
    </source>
</reference>
<dbReference type="KEGG" id="dov:DSCO28_23930"/>
<dbReference type="Proteomes" id="UP000425960">
    <property type="component" value="Chromosome"/>
</dbReference>
<evidence type="ECO:0000256" key="2">
    <source>
        <dbReference type="ARBA" id="ARBA00022448"/>
    </source>
</evidence>
<evidence type="ECO:0000256" key="4">
    <source>
        <dbReference type="ARBA" id="ARBA00022692"/>
    </source>
</evidence>
<evidence type="ECO:0000259" key="14">
    <source>
        <dbReference type="Pfam" id="PF07715"/>
    </source>
</evidence>
<evidence type="ECO:0000313" key="16">
    <source>
        <dbReference type="Proteomes" id="UP000425960"/>
    </source>
</evidence>
<evidence type="ECO:0008006" key="17">
    <source>
        <dbReference type="Google" id="ProtNLM"/>
    </source>
</evidence>
<dbReference type="GO" id="GO:0009279">
    <property type="term" value="C:cell outer membrane"/>
    <property type="evidence" value="ECO:0007669"/>
    <property type="project" value="UniProtKB-SubCell"/>
</dbReference>
<dbReference type="Gene3D" id="2.170.130.10">
    <property type="entry name" value="TonB-dependent receptor, plug domain"/>
    <property type="match status" value="1"/>
</dbReference>
<dbReference type="PANTHER" id="PTHR30069">
    <property type="entry name" value="TONB-DEPENDENT OUTER MEMBRANE RECEPTOR"/>
    <property type="match status" value="1"/>
</dbReference>
<keyword evidence="9 10" id="KW-0998">Cell outer membrane</keyword>
<comment type="similarity">
    <text evidence="10 11">Belongs to the TonB-dependent receptor family.</text>
</comment>